<sequence length="136" mass="13879">MCPHTSHALYTGYAIKVLCLIFLQNQVDSKPVDSSQSASGELAQTSSQVQEQQVGETASTAQPASGSQTTQEASSSKETPSSAAASTSTTASSVETKSSTPAPAAGSEKKNDNSASTVMVANYGLLVLGACLLMKM</sequence>
<proteinExistence type="predicted"/>
<name>A0A9N9TF14_PHYSR</name>
<evidence type="ECO:0000256" key="2">
    <source>
        <dbReference type="SAM" id="SignalP"/>
    </source>
</evidence>
<dbReference type="Proteomes" id="UP001153712">
    <property type="component" value="Chromosome 12"/>
</dbReference>
<feature type="compositionally biased region" description="Low complexity" evidence="1">
    <location>
        <begin position="72"/>
        <end position="100"/>
    </location>
</feature>
<keyword evidence="2" id="KW-0732">Signal</keyword>
<gene>
    <name evidence="3" type="ORF">PHYEVI_LOCUS3244</name>
</gene>
<keyword evidence="4" id="KW-1185">Reference proteome</keyword>
<feature type="region of interest" description="Disordered" evidence="1">
    <location>
        <begin position="30"/>
        <end position="113"/>
    </location>
</feature>
<accession>A0A9N9TF14</accession>
<feature type="signal peptide" evidence="2">
    <location>
        <begin position="1"/>
        <end position="29"/>
    </location>
</feature>
<organism evidence="3 4">
    <name type="scientific">Phyllotreta striolata</name>
    <name type="common">Striped flea beetle</name>
    <name type="synonym">Crioceris striolata</name>
    <dbReference type="NCBI Taxonomy" id="444603"/>
    <lineage>
        <taxon>Eukaryota</taxon>
        <taxon>Metazoa</taxon>
        <taxon>Ecdysozoa</taxon>
        <taxon>Arthropoda</taxon>
        <taxon>Hexapoda</taxon>
        <taxon>Insecta</taxon>
        <taxon>Pterygota</taxon>
        <taxon>Neoptera</taxon>
        <taxon>Endopterygota</taxon>
        <taxon>Coleoptera</taxon>
        <taxon>Polyphaga</taxon>
        <taxon>Cucujiformia</taxon>
        <taxon>Chrysomeloidea</taxon>
        <taxon>Chrysomelidae</taxon>
        <taxon>Galerucinae</taxon>
        <taxon>Alticini</taxon>
        <taxon>Phyllotreta</taxon>
    </lineage>
</organism>
<feature type="compositionally biased region" description="Polar residues" evidence="1">
    <location>
        <begin position="30"/>
        <end position="71"/>
    </location>
</feature>
<feature type="chain" id="PRO_5040153438" evidence="2">
    <location>
        <begin position="30"/>
        <end position="136"/>
    </location>
</feature>
<evidence type="ECO:0000256" key="1">
    <source>
        <dbReference type="SAM" id="MobiDB-lite"/>
    </source>
</evidence>
<evidence type="ECO:0000313" key="4">
    <source>
        <dbReference type="Proteomes" id="UP001153712"/>
    </source>
</evidence>
<protein>
    <submittedName>
        <fullName evidence="3">Uncharacterized protein</fullName>
    </submittedName>
</protein>
<evidence type="ECO:0000313" key="3">
    <source>
        <dbReference type="EMBL" id="CAG9856831.1"/>
    </source>
</evidence>
<reference evidence="3" key="1">
    <citation type="submission" date="2022-01" db="EMBL/GenBank/DDBJ databases">
        <authorList>
            <person name="King R."/>
        </authorList>
    </citation>
    <scope>NUCLEOTIDE SEQUENCE</scope>
</reference>
<dbReference type="EMBL" id="OU900105">
    <property type="protein sequence ID" value="CAG9856831.1"/>
    <property type="molecule type" value="Genomic_DNA"/>
</dbReference>
<dbReference type="AlphaFoldDB" id="A0A9N9TF14"/>